<reference evidence="2 3" key="1">
    <citation type="submission" date="2017-11" db="EMBL/GenBank/DDBJ databases">
        <title>De-novo sequencing of pomegranate (Punica granatum L.) genome.</title>
        <authorList>
            <person name="Akparov Z."/>
            <person name="Amiraslanov A."/>
            <person name="Hajiyeva S."/>
            <person name="Abbasov M."/>
            <person name="Kaur K."/>
            <person name="Hamwieh A."/>
            <person name="Solovyev V."/>
            <person name="Salamov A."/>
            <person name="Braich B."/>
            <person name="Kosarev P."/>
            <person name="Mahmoud A."/>
            <person name="Hajiyev E."/>
            <person name="Babayeva S."/>
            <person name="Izzatullayeva V."/>
            <person name="Mammadov A."/>
            <person name="Mammadov A."/>
            <person name="Sharifova S."/>
            <person name="Ojaghi J."/>
            <person name="Eynullazada K."/>
            <person name="Bayramov B."/>
            <person name="Abdulazimova A."/>
            <person name="Shahmuradov I."/>
        </authorList>
    </citation>
    <scope>NUCLEOTIDE SEQUENCE [LARGE SCALE GENOMIC DNA]</scope>
    <source>
        <strain evidence="3">cv. AG2017</strain>
        <tissue evidence="2">Leaf</tissue>
    </source>
</reference>
<dbReference type="PANTHER" id="PTHR40891">
    <property type="entry name" value="DUF295 DOMAIN-CONTAINING PROTEIN"/>
    <property type="match status" value="1"/>
</dbReference>
<dbReference type="STRING" id="22663.A0A2I0L7F9"/>
<sequence>MEEIEGKSEIERLRMNCETSHRERLNGGMVRKRDRHNSMEACRCYSRPPRRTANHSHPWLLICHGQERQRQTFYDLLEDRYYTKIVADMRNKYCYSTNISEWLVLEDKDSLECQLWNINSSCTVKIPSSGEDVTNCMFILSSPPQGDTNGHIMLIDRDKNILQFCALGEDAFQQRTIGLQNHDERFDYGVVFKGAIYLMTSYCTLFEVKIVAASSLQVTELTSGDLSNLRPPWIYSFQHYLVESNDELLLVLRLMSVVTRKTLNFLVFRMNLSQRVWERVKSLGEKTLFLSADGTNTLSFPPSDPRMKKNSIYYALGKQRSLYLFDMEDHSISILLPCPIVNRRSSEFKWIMI</sequence>
<dbReference type="Proteomes" id="UP000233551">
    <property type="component" value="Unassembled WGS sequence"/>
</dbReference>
<organism evidence="2 3">
    <name type="scientific">Punica granatum</name>
    <name type="common">Pomegranate</name>
    <dbReference type="NCBI Taxonomy" id="22663"/>
    <lineage>
        <taxon>Eukaryota</taxon>
        <taxon>Viridiplantae</taxon>
        <taxon>Streptophyta</taxon>
        <taxon>Embryophyta</taxon>
        <taxon>Tracheophyta</taxon>
        <taxon>Spermatophyta</taxon>
        <taxon>Magnoliopsida</taxon>
        <taxon>eudicotyledons</taxon>
        <taxon>Gunneridae</taxon>
        <taxon>Pentapetalae</taxon>
        <taxon>rosids</taxon>
        <taxon>malvids</taxon>
        <taxon>Myrtales</taxon>
        <taxon>Lythraceae</taxon>
        <taxon>Punica</taxon>
    </lineage>
</organism>
<evidence type="ECO:0000259" key="1">
    <source>
        <dbReference type="Pfam" id="PF03478"/>
    </source>
</evidence>
<gene>
    <name evidence="2" type="ORF">CRG98_002953</name>
</gene>
<comment type="caution">
    <text evidence="2">The sequence shown here is derived from an EMBL/GenBank/DDBJ whole genome shotgun (WGS) entry which is preliminary data.</text>
</comment>
<evidence type="ECO:0000313" key="3">
    <source>
        <dbReference type="Proteomes" id="UP000233551"/>
    </source>
</evidence>
<accession>A0A2I0L7F9</accession>
<dbReference type="AlphaFoldDB" id="A0A2I0L7F9"/>
<proteinExistence type="predicted"/>
<dbReference type="EMBL" id="PGOL01000111">
    <property type="protein sequence ID" value="PKI76644.1"/>
    <property type="molecule type" value="Genomic_DNA"/>
</dbReference>
<dbReference type="InterPro" id="IPR005174">
    <property type="entry name" value="KIB1-4_b-propeller"/>
</dbReference>
<feature type="domain" description="KIB1-4 beta-propeller" evidence="1">
    <location>
        <begin position="73"/>
        <end position="326"/>
    </location>
</feature>
<evidence type="ECO:0000313" key="2">
    <source>
        <dbReference type="EMBL" id="PKI76644.1"/>
    </source>
</evidence>
<name>A0A2I0L7F9_PUNGR</name>
<dbReference type="Pfam" id="PF03478">
    <property type="entry name" value="Beta-prop_KIB1-4"/>
    <property type="match status" value="1"/>
</dbReference>
<dbReference type="PANTHER" id="PTHR40891:SF1">
    <property type="entry name" value="DUF295 DOMAIN-CONTAINING PROTEIN"/>
    <property type="match status" value="1"/>
</dbReference>
<protein>
    <recommendedName>
        <fullName evidence="1">KIB1-4 beta-propeller domain-containing protein</fullName>
    </recommendedName>
</protein>
<keyword evidence="3" id="KW-1185">Reference proteome</keyword>